<dbReference type="GeneID" id="91104836"/>
<keyword evidence="6" id="KW-0539">Nucleus</keyword>
<evidence type="ECO:0000256" key="8">
    <source>
        <dbReference type="SAM" id="MobiDB-lite"/>
    </source>
</evidence>
<dbReference type="GO" id="GO:0006260">
    <property type="term" value="P:DNA replication"/>
    <property type="evidence" value="ECO:0007669"/>
    <property type="project" value="InterPro"/>
</dbReference>
<accession>A0AAX4KQ52</accession>
<dbReference type="GO" id="GO:0033557">
    <property type="term" value="C:Slx1-Slx4 complex"/>
    <property type="evidence" value="ECO:0007669"/>
    <property type="project" value="InterPro"/>
</dbReference>
<dbReference type="Pfam" id="PF09494">
    <property type="entry name" value="Slx4"/>
    <property type="match status" value="1"/>
</dbReference>
<evidence type="ECO:0000313" key="10">
    <source>
        <dbReference type="Proteomes" id="UP001358614"/>
    </source>
</evidence>
<comment type="similarity">
    <text evidence="2">Belongs to the SLX4 family.</text>
</comment>
<evidence type="ECO:0000256" key="1">
    <source>
        <dbReference type="ARBA" id="ARBA00004123"/>
    </source>
</evidence>
<evidence type="ECO:0000256" key="7">
    <source>
        <dbReference type="ARBA" id="ARBA00029496"/>
    </source>
</evidence>
<evidence type="ECO:0000256" key="3">
    <source>
        <dbReference type="ARBA" id="ARBA00022763"/>
    </source>
</evidence>
<keyword evidence="4" id="KW-0233">DNA recombination</keyword>
<name>A0AAX4KQ52_9TREE</name>
<evidence type="ECO:0000256" key="4">
    <source>
        <dbReference type="ARBA" id="ARBA00023172"/>
    </source>
</evidence>
<sequence>MRRREHSTTPTPAQIVYTIPSSSPEIEIIHQNEDEDNWGDEAVLSWDGAGGGSGQEERDNEDDEAISISSVAPSEAGIDKEEADEEEWGRDAFLEWAWDGDDVNEEDEADGLSATSDDEPTQDPDEDDADGNEGTGEVETTAQLIQRGMPNYSTWELKKLQKLVTGYGFRTSNDHLALEKIAMECWKAINPPLSQSTAYGRSKTTSTSNKSTERVQNDMVDRDRERERESSISSADVPLAQVKSKKGKSKGTAINVKDSQEEPLTKPTPTQRKAKAKAKAKEKEKEREEPKGKTTYEDLSKMFYKLIMDDQELYLRILRYEPISFDELISKSIASGIDKEKRGWKKDLKRYLDLQSISFFTEDPTGQRRRH</sequence>
<feature type="region of interest" description="Disordered" evidence="8">
    <location>
        <begin position="31"/>
        <end position="151"/>
    </location>
</feature>
<keyword evidence="3" id="KW-0227">DNA damage</keyword>
<dbReference type="AlphaFoldDB" id="A0AAX4KQ52"/>
<evidence type="ECO:0000256" key="6">
    <source>
        <dbReference type="ARBA" id="ARBA00023242"/>
    </source>
</evidence>
<gene>
    <name evidence="9" type="ORF">V865_006035</name>
</gene>
<dbReference type="InterPro" id="IPR018574">
    <property type="entry name" value="Structure-sp_endonuc_su_Slx4"/>
</dbReference>
<dbReference type="GO" id="GO:0006310">
    <property type="term" value="P:DNA recombination"/>
    <property type="evidence" value="ECO:0007669"/>
    <property type="project" value="UniProtKB-KW"/>
</dbReference>
<evidence type="ECO:0000313" key="9">
    <source>
        <dbReference type="EMBL" id="WWD07927.1"/>
    </source>
</evidence>
<protein>
    <recommendedName>
        <fullName evidence="7">Structure-specific endonuclease subunit SLX4</fullName>
    </recommendedName>
</protein>
<feature type="compositionally biased region" description="Basic and acidic residues" evidence="8">
    <location>
        <begin position="279"/>
        <end position="293"/>
    </location>
</feature>
<feature type="compositionally biased region" description="Basic and acidic residues" evidence="8">
    <location>
        <begin position="211"/>
        <end position="230"/>
    </location>
</feature>
<dbReference type="Proteomes" id="UP001358614">
    <property type="component" value="Chromosome 1"/>
</dbReference>
<feature type="compositionally biased region" description="Acidic residues" evidence="8">
    <location>
        <begin position="98"/>
        <end position="131"/>
    </location>
</feature>
<dbReference type="EMBL" id="CP144089">
    <property type="protein sequence ID" value="WWD07927.1"/>
    <property type="molecule type" value="Genomic_DNA"/>
</dbReference>
<evidence type="ECO:0000256" key="5">
    <source>
        <dbReference type="ARBA" id="ARBA00023204"/>
    </source>
</evidence>
<evidence type="ECO:0000256" key="2">
    <source>
        <dbReference type="ARBA" id="ARBA00006661"/>
    </source>
</evidence>
<organism evidence="9 10">
    <name type="scientific">Kwoniella europaea PYCC6329</name>
    <dbReference type="NCBI Taxonomy" id="1423913"/>
    <lineage>
        <taxon>Eukaryota</taxon>
        <taxon>Fungi</taxon>
        <taxon>Dikarya</taxon>
        <taxon>Basidiomycota</taxon>
        <taxon>Agaricomycotina</taxon>
        <taxon>Tremellomycetes</taxon>
        <taxon>Tremellales</taxon>
        <taxon>Cryptococcaceae</taxon>
        <taxon>Kwoniella</taxon>
    </lineage>
</organism>
<dbReference type="RefSeq" id="XP_066085894.1">
    <property type="nucleotide sequence ID" value="XM_066229797.1"/>
</dbReference>
<feature type="region of interest" description="Disordered" evidence="8">
    <location>
        <begin position="193"/>
        <end position="293"/>
    </location>
</feature>
<dbReference type="GO" id="GO:0006281">
    <property type="term" value="P:DNA repair"/>
    <property type="evidence" value="ECO:0007669"/>
    <property type="project" value="UniProtKB-KW"/>
</dbReference>
<comment type="subcellular location">
    <subcellularLocation>
        <location evidence="1">Nucleus</location>
    </subcellularLocation>
</comment>
<reference evidence="9 10" key="1">
    <citation type="submission" date="2024-01" db="EMBL/GenBank/DDBJ databases">
        <title>Comparative genomics of Cryptococcus and Kwoniella reveals pathogenesis evolution and contrasting modes of karyotype evolution via chromosome fusion or intercentromeric recombination.</title>
        <authorList>
            <person name="Coelho M.A."/>
            <person name="David-Palma M."/>
            <person name="Shea T."/>
            <person name="Bowers K."/>
            <person name="McGinley-Smith S."/>
            <person name="Mohammad A.W."/>
            <person name="Gnirke A."/>
            <person name="Yurkov A.M."/>
            <person name="Nowrousian M."/>
            <person name="Sun S."/>
            <person name="Cuomo C.A."/>
            <person name="Heitman J."/>
        </authorList>
    </citation>
    <scope>NUCLEOTIDE SEQUENCE [LARGE SCALE GENOMIC DNA]</scope>
    <source>
        <strain evidence="9 10">PYCC6329</strain>
    </source>
</reference>
<keyword evidence="10" id="KW-1185">Reference proteome</keyword>
<dbReference type="KEGG" id="ker:91104836"/>
<keyword evidence="5" id="KW-0234">DNA repair</keyword>
<proteinExistence type="inferred from homology"/>